<feature type="transmembrane region" description="Helical" evidence="8">
    <location>
        <begin position="262"/>
        <end position="283"/>
    </location>
</feature>
<dbReference type="OrthoDB" id="9793390at2"/>
<dbReference type="PANTHER" id="PTHR21716">
    <property type="entry name" value="TRANSMEMBRANE PROTEIN"/>
    <property type="match status" value="1"/>
</dbReference>
<keyword evidence="3" id="KW-0813">Transport</keyword>
<feature type="transmembrane region" description="Helical" evidence="8">
    <location>
        <begin position="9"/>
        <end position="28"/>
    </location>
</feature>
<evidence type="ECO:0000256" key="5">
    <source>
        <dbReference type="ARBA" id="ARBA00022692"/>
    </source>
</evidence>
<evidence type="ECO:0000313" key="9">
    <source>
        <dbReference type="EMBL" id="CUQ86106.1"/>
    </source>
</evidence>
<feature type="transmembrane region" description="Helical" evidence="8">
    <location>
        <begin position="109"/>
        <end position="131"/>
    </location>
</feature>
<dbReference type="EMBL" id="CZBY01000008">
    <property type="protein sequence ID" value="CUQ86106.1"/>
    <property type="molecule type" value="Genomic_DNA"/>
</dbReference>
<feature type="transmembrane region" description="Helical" evidence="8">
    <location>
        <begin position="204"/>
        <end position="225"/>
    </location>
</feature>
<comment type="similarity">
    <text evidence="2">Belongs to the autoinducer-2 exporter (AI-2E) (TC 2.A.86) family.</text>
</comment>
<evidence type="ECO:0000256" key="8">
    <source>
        <dbReference type="SAM" id="Phobius"/>
    </source>
</evidence>
<evidence type="ECO:0000256" key="7">
    <source>
        <dbReference type="ARBA" id="ARBA00023136"/>
    </source>
</evidence>
<feature type="transmembrane region" description="Helical" evidence="8">
    <location>
        <begin position="320"/>
        <end position="342"/>
    </location>
</feature>
<dbReference type="Proteomes" id="UP000095662">
    <property type="component" value="Unassembled WGS sequence"/>
</dbReference>
<keyword evidence="7 8" id="KW-0472">Membrane</keyword>
<evidence type="ECO:0000256" key="6">
    <source>
        <dbReference type="ARBA" id="ARBA00022989"/>
    </source>
</evidence>
<dbReference type="PANTHER" id="PTHR21716:SF53">
    <property type="entry name" value="PERMEASE PERM-RELATED"/>
    <property type="match status" value="1"/>
</dbReference>
<dbReference type="Pfam" id="PF01594">
    <property type="entry name" value="AI-2E_transport"/>
    <property type="match status" value="1"/>
</dbReference>
<sequence length="468" mass="53568">MNFKWDKKYLYWGVTAFLVIAAAIVFFLGLSQIKEILDSVFSFLSILTPVLYGFVIAYILCPIATFIEKPCLRRLFYTIQDKKREKFEREHPGEEPPPKTFPVRKVARVMSVAITMILALLILTGIIWVLLPQLIDTITMLVNNMPTYVTQISDWVSQTLRNYPEVEAYVLQFTGGISDMLNNWLSTELLPQMNNIWNLISSNVMNIISVFMNLLLGFVIAIYFLNSKELFAAQFKKILYCLFKPKVATKIINSTREVNKSFGQFITGKILDSFIIGMVYVLLMSIFNMPYAVLCGVVMGIFCIIPYFGPFIGYIPCMLLLVLVDPIQCIYFTIMVVIIQNIDGNILAPKIIGDSTGLSSFWVIFGMLVGQGLFGFVGLIIGIPLFAVVYIFTKNRVKKRLENKDLPSDSNVYRDIHHIDDETNEPVYFPHPPYMKKEKGKHEFKDIKKIFVKNKNSDSKNTDDKKQK</sequence>
<dbReference type="STRING" id="39492.ERS852540_01232"/>
<evidence type="ECO:0000313" key="10">
    <source>
        <dbReference type="Proteomes" id="UP000095662"/>
    </source>
</evidence>
<organism evidence="9 10">
    <name type="scientific">[Eubacterium] siraeum</name>
    <dbReference type="NCBI Taxonomy" id="39492"/>
    <lineage>
        <taxon>Bacteria</taxon>
        <taxon>Bacillati</taxon>
        <taxon>Bacillota</taxon>
        <taxon>Clostridia</taxon>
        <taxon>Eubacteriales</taxon>
        <taxon>Oscillospiraceae</taxon>
        <taxon>Oscillospiraceae incertae sedis</taxon>
    </lineage>
</organism>
<dbReference type="InterPro" id="IPR002549">
    <property type="entry name" value="AI-2E-like"/>
</dbReference>
<feature type="transmembrane region" description="Helical" evidence="8">
    <location>
        <begin position="40"/>
        <end position="67"/>
    </location>
</feature>
<feature type="transmembrane region" description="Helical" evidence="8">
    <location>
        <begin position="289"/>
        <end position="308"/>
    </location>
</feature>
<dbReference type="GO" id="GO:0005886">
    <property type="term" value="C:plasma membrane"/>
    <property type="evidence" value="ECO:0007669"/>
    <property type="project" value="UniProtKB-SubCell"/>
</dbReference>
<name>A0A174ZPP5_9FIRM</name>
<feature type="transmembrane region" description="Helical" evidence="8">
    <location>
        <begin position="362"/>
        <end position="392"/>
    </location>
</feature>
<keyword evidence="6 8" id="KW-1133">Transmembrane helix</keyword>
<keyword evidence="4" id="KW-1003">Cell membrane</keyword>
<accession>A0A174ZPP5</accession>
<evidence type="ECO:0000256" key="3">
    <source>
        <dbReference type="ARBA" id="ARBA00022448"/>
    </source>
</evidence>
<keyword evidence="5 8" id="KW-0812">Transmembrane</keyword>
<evidence type="ECO:0000256" key="2">
    <source>
        <dbReference type="ARBA" id="ARBA00009773"/>
    </source>
</evidence>
<proteinExistence type="inferred from homology"/>
<dbReference type="GO" id="GO:0055085">
    <property type="term" value="P:transmembrane transport"/>
    <property type="evidence" value="ECO:0007669"/>
    <property type="project" value="TreeGrafter"/>
</dbReference>
<dbReference type="AlphaFoldDB" id="A0A174ZPP5"/>
<reference evidence="9 10" key="1">
    <citation type="submission" date="2015-09" db="EMBL/GenBank/DDBJ databases">
        <authorList>
            <consortium name="Pathogen Informatics"/>
        </authorList>
    </citation>
    <scope>NUCLEOTIDE SEQUENCE [LARGE SCALE GENOMIC DNA]</scope>
    <source>
        <strain evidence="9 10">2789STDY5834928</strain>
    </source>
</reference>
<gene>
    <name evidence="9" type="primary">yhhT</name>
    <name evidence="9" type="ORF">ERS852540_01232</name>
</gene>
<comment type="subcellular location">
    <subcellularLocation>
        <location evidence="1">Cell membrane</location>
        <topology evidence="1">Multi-pass membrane protein</topology>
    </subcellularLocation>
</comment>
<evidence type="ECO:0000256" key="4">
    <source>
        <dbReference type="ARBA" id="ARBA00022475"/>
    </source>
</evidence>
<evidence type="ECO:0000256" key="1">
    <source>
        <dbReference type="ARBA" id="ARBA00004651"/>
    </source>
</evidence>
<protein>
    <submittedName>
        <fullName evidence="9">Pheromone autoinducer 2 transporter</fullName>
    </submittedName>
</protein>